<dbReference type="UniPathway" id="UPA00575"/>
<dbReference type="GO" id="GO:0005829">
    <property type="term" value="C:cytosol"/>
    <property type="evidence" value="ECO:0007669"/>
    <property type="project" value="TreeGrafter"/>
</dbReference>
<dbReference type="GO" id="GO:0004799">
    <property type="term" value="F:thymidylate synthase activity"/>
    <property type="evidence" value="ECO:0007669"/>
    <property type="project" value="UniProtKB-UniRule"/>
</dbReference>
<dbReference type="GO" id="GO:0006231">
    <property type="term" value="P:dTMP biosynthetic process"/>
    <property type="evidence" value="ECO:0007669"/>
    <property type="project" value="UniProtKB-UniRule"/>
</dbReference>
<dbReference type="NCBIfam" id="NF002499">
    <property type="entry name" value="PRK01827.1-5"/>
    <property type="match status" value="1"/>
</dbReference>
<accession>A0A2Z6EU81</accession>
<dbReference type="NCBIfam" id="TIGR03284">
    <property type="entry name" value="thym_sym"/>
    <property type="match status" value="2"/>
</dbReference>
<dbReference type="PRINTS" id="PR00108">
    <property type="entry name" value="THYMDSNTHASE"/>
</dbReference>
<dbReference type="InterPro" id="IPR045097">
    <property type="entry name" value="Thymidate_synth/dCMP_Mease"/>
</dbReference>
<dbReference type="HAMAP" id="MF_00008">
    <property type="entry name" value="Thymidy_synth_bact"/>
    <property type="match status" value="1"/>
</dbReference>
<dbReference type="GO" id="GO:0032259">
    <property type="term" value="P:methylation"/>
    <property type="evidence" value="ECO:0007669"/>
    <property type="project" value="UniProtKB-KW"/>
</dbReference>
<evidence type="ECO:0000256" key="4">
    <source>
        <dbReference type="HAMAP-Rule" id="MF_00008"/>
    </source>
</evidence>
<dbReference type="AlphaFoldDB" id="A0A2Z6EU81"/>
<dbReference type="KEGG" id="mcys:MCB1EB_0846"/>
<comment type="subcellular location">
    <subcellularLocation>
        <location evidence="4">Cytoplasm</location>
    </subcellularLocation>
</comment>
<name>A0A2Z6EU81_9BURK</name>
<comment type="similarity">
    <text evidence="4">Belongs to the thymidylate synthase family. Bacterial-type ThyA subfamily.</text>
</comment>
<feature type="binding site" evidence="4">
    <location>
        <begin position="126"/>
        <end position="127"/>
    </location>
    <ligand>
        <name>dUMP</name>
        <dbReference type="ChEBI" id="CHEBI:246422"/>
        <note>ligand shared between dimeric partners</note>
    </ligand>
</feature>
<dbReference type="InterPro" id="IPR023451">
    <property type="entry name" value="Thymidate_synth/dCMP_Mease_dom"/>
</dbReference>
<proteinExistence type="inferred from homology"/>
<dbReference type="PANTHER" id="PTHR11548">
    <property type="entry name" value="THYMIDYLATE SYNTHASE 1"/>
    <property type="match status" value="1"/>
</dbReference>
<dbReference type="Pfam" id="PF00303">
    <property type="entry name" value="Thymidylat_synt"/>
    <property type="match status" value="1"/>
</dbReference>
<keyword evidence="4" id="KW-0545">Nucleotide biosynthesis</keyword>
<dbReference type="InterPro" id="IPR000398">
    <property type="entry name" value="Thymidylate_synthase"/>
</dbReference>
<keyword evidence="6" id="KW-1185">Reference proteome</keyword>
<evidence type="ECO:0000256" key="1">
    <source>
        <dbReference type="ARBA" id="ARBA00011947"/>
    </source>
</evidence>
<keyword evidence="2 4" id="KW-0489">Methyltransferase</keyword>
<evidence type="ECO:0000256" key="2">
    <source>
        <dbReference type="ARBA" id="ARBA00022603"/>
    </source>
</evidence>
<dbReference type="NCBIfam" id="NF002497">
    <property type="entry name" value="PRK01827.1-3"/>
    <property type="match status" value="1"/>
</dbReference>
<feature type="binding site" evidence="4">
    <location>
        <position position="182"/>
    </location>
    <ligand>
        <name>(6R)-5,10-methylene-5,6,7,8-tetrahydrofolate</name>
        <dbReference type="ChEBI" id="CHEBI:15636"/>
    </ligand>
</feature>
<feature type="active site" description="Nucleophile" evidence="4">
    <location>
        <position position="159"/>
    </location>
</feature>
<evidence type="ECO:0000313" key="5">
    <source>
        <dbReference type="EMBL" id="BBE09007.1"/>
    </source>
</evidence>
<dbReference type="GO" id="GO:0006235">
    <property type="term" value="P:dTTP biosynthetic process"/>
    <property type="evidence" value="ECO:0007669"/>
    <property type="project" value="UniProtKB-UniRule"/>
</dbReference>
<comment type="function">
    <text evidence="4">Catalyzes the reductive methylation of 2'-deoxyuridine-5'-monophosphate (dUMP) to 2'-deoxythymidine-5'-monophosphate (dTMP) while utilizing 5,10-methylenetetrahydrofolate (mTHF) as the methyl donor and reductant in the reaction, yielding dihydrofolate (DHF) as a by-product. This enzymatic reaction provides an intracellular de novo source of dTMP, an essential precursor for DNA biosynthesis.</text>
</comment>
<sequence length="277" mass="31578">MKLYHELLQDILSNGTFKPDRTGTGTLSVFGRQLRFDLAAGLPIVTTKKTHLKSVIYELLWFLKGDTNIQYLNDHGVTIWDEWADENGDLGPVYGHQWRFWPKPDGGTIDQIAELVRQLKERPHSRRLLLTALNLADFPDESQTPVENVHAGRMALAPCHCLTQFYVSDNKLSCLLYCRSQDVFLGTPFNLVGYALLTHMLAQQCGLTVGELIWTGGDCHLYLNHLEQVKQLLTRSPYPLPQFSFARKPDDLFSYRFEDFILTDYQSHPAIKAPIAV</sequence>
<evidence type="ECO:0000256" key="3">
    <source>
        <dbReference type="ARBA" id="ARBA00022679"/>
    </source>
</evidence>
<dbReference type="CDD" id="cd00351">
    <property type="entry name" value="TS_Pyrimidine_HMase"/>
    <property type="match status" value="1"/>
</dbReference>
<dbReference type="InterPro" id="IPR036926">
    <property type="entry name" value="Thymidate_synth/dCMP_Mease_sf"/>
</dbReference>
<dbReference type="SUPFAM" id="SSF55831">
    <property type="entry name" value="Thymidylate synthase/dCMP hydroxymethylase"/>
    <property type="match status" value="1"/>
</dbReference>
<evidence type="ECO:0000313" key="6">
    <source>
        <dbReference type="Proteomes" id="UP000282597"/>
    </source>
</evidence>
<protein>
    <recommendedName>
        <fullName evidence="1 4">Thymidylate synthase</fullName>
        <shortName evidence="4">TS</shortName>
        <shortName evidence="4">TSase</shortName>
        <ecNumber evidence="1 4">2.1.1.45</ecNumber>
    </recommendedName>
</protein>
<dbReference type="EC" id="2.1.1.45" evidence="1 4"/>
<keyword evidence="3 4" id="KW-0808">Transferase</keyword>
<feature type="binding site" evidence="4">
    <location>
        <position position="276"/>
    </location>
    <ligand>
        <name>(6R)-5,10-methylene-5,6,7,8-tetrahydrofolate</name>
        <dbReference type="ChEBI" id="CHEBI:15636"/>
    </ligand>
</feature>
<feature type="binding site" description="in other chain" evidence="4">
    <location>
        <begin position="220"/>
        <end position="222"/>
    </location>
    <ligand>
        <name>dUMP</name>
        <dbReference type="ChEBI" id="CHEBI:246422"/>
        <note>ligand shared between dimeric partners</note>
    </ligand>
</feature>
<dbReference type="Proteomes" id="UP000282597">
    <property type="component" value="Chromosome"/>
</dbReference>
<feature type="binding site" description="in other chain" evidence="4">
    <location>
        <position position="21"/>
    </location>
    <ligand>
        <name>dUMP</name>
        <dbReference type="ChEBI" id="CHEBI:246422"/>
        <note>ligand shared between dimeric partners</note>
    </ligand>
</feature>
<gene>
    <name evidence="4" type="primary">thyA</name>
    <name evidence="5" type="ORF">MCB1EB_0846</name>
</gene>
<feature type="binding site" description="in other chain" evidence="4">
    <location>
        <position position="190"/>
    </location>
    <ligand>
        <name>dUMP</name>
        <dbReference type="ChEBI" id="CHEBI:246422"/>
        <note>ligand shared between dimeric partners</note>
    </ligand>
</feature>
<comment type="catalytic activity">
    <reaction evidence="4">
        <text>dUMP + (6R)-5,10-methylene-5,6,7,8-tetrahydrofolate = 7,8-dihydrofolate + dTMP</text>
        <dbReference type="Rhea" id="RHEA:12104"/>
        <dbReference type="ChEBI" id="CHEBI:15636"/>
        <dbReference type="ChEBI" id="CHEBI:57451"/>
        <dbReference type="ChEBI" id="CHEBI:63528"/>
        <dbReference type="ChEBI" id="CHEBI:246422"/>
        <dbReference type="EC" id="2.1.1.45"/>
    </reaction>
</comment>
<comment type="pathway">
    <text evidence="4">Pyrimidine metabolism; dTTP biosynthesis.</text>
</comment>
<dbReference type="Gene3D" id="3.30.572.10">
    <property type="entry name" value="Thymidylate synthase/dCMP hydroxymethylase domain"/>
    <property type="match status" value="1"/>
</dbReference>
<organism evidence="5 6">
    <name type="scientific">Mycoavidus cysteinexigens</name>
    <dbReference type="NCBI Taxonomy" id="1553431"/>
    <lineage>
        <taxon>Bacteria</taxon>
        <taxon>Pseudomonadati</taxon>
        <taxon>Pseudomonadota</taxon>
        <taxon>Betaproteobacteria</taxon>
        <taxon>Burkholderiales</taxon>
        <taxon>Burkholderiaceae</taxon>
        <taxon>Mycoavidus</taxon>
    </lineage>
</organism>
<feature type="binding site" description="in other chain" evidence="4">
    <location>
        <begin position="179"/>
        <end position="182"/>
    </location>
    <ligand>
        <name>dUMP</name>
        <dbReference type="ChEBI" id="CHEBI:246422"/>
        <note>ligand shared between dimeric partners</note>
    </ligand>
</feature>
<reference evidence="5 6" key="1">
    <citation type="journal article" date="2018" name="Microbes Environ.">
        <title>Comparative Genomic Insights into Endofungal Lifestyles of Two Bacterial Endosymbionts, Mycoavidus cysteinexigens and Burkholderia rhizoxinica.</title>
        <authorList>
            <person name="Sharmin D."/>
            <person name="Guo Y."/>
            <person name="Nishizawa T."/>
            <person name="Ohshima S."/>
            <person name="Sato Y."/>
            <person name="Takashima Y."/>
            <person name="Narisawa K."/>
            <person name="Ohta H."/>
        </authorList>
    </citation>
    <scope>NUCLEOTIDE SEQUENCE [LARGE SCALE GENOMIC DNA]</scope>
    <source>
        <strain evidence="5 6">B1-EB</strain>
    </source>
</reference>
<dbReference type="EMBL" id="AP018150">
    <property type="protein sequence ID" value="BBE09007.1"/>
    <property type="molecule type" value="Genomic_DNA"/>
</dbReference>
<dbReference type="RefSeq" id="WP_026920790.1">
    <property type="nucleotide sequence ID" value="NZ_AP018150.1"/>
</dbReference>
<comment type="subunit">
    <text evidence="4">Homodimer.</text>
</comment>
<dbReference type="PANTHER" id="PTHR11548:SF9">
    <property type="entry name" value="THYMIDYLATE SYNTHASE"/>
    <property type="match status" value="1"/>
</dbReference>
<feature type="binding site" evidence="4">
    <location>
        <position position="51"/>
    </location>
    <ligand>
        <name>(6R)-5,10-methylene-5,6,7,8-tetrahydrofolate</name>
        <dbReference type="ChEBI" id="CHEBI:15636"/>
    </ligand>
</feature>
<keyword evidence="4" id="KW-0963">Cytoplasm</keyword>